<evidence type="ECO:0000313" key="2">
    <source>
        <dbReference type="EMBL" id="EXF95910.1"/>
    </source>
</evidence>
<proteinExistence type="predicted"/>
<dbReference type="PROSITE" id="PS51257">
    <property type="entry name" value="PROKAR_LIPOPROTEIN"/>
    <property type="match status" value="1"/>
</dbReference>
<sequence>MNRTALAAVIGLLSAASACAQTTTAPLIVVEDRGGVSALPYYEALNPQSGQTDTRPPASVPQPRVGNAVDAEASMLPVRSTMLSPGDVQPGVIHAPGLTPFFLIGDDEQSRTWLRQKYPALREVHAVGLVVNVASVDALQALRRLAPQLPLSPVSGDDLAQRLGIKHYPVLITATGIEQ</sequence>
<gene>
    <name evidence="2" type="ORF">HK44_021335</name>
</gene>
<protein>
    <submittedName>
        <fullName evidence="2">Integrating conjugative element protein</fullName>
    </submittedName>
</protein>
<dbReference type="NCBIfam" id="TIGR03765">
    <property type="entry name" value="ICE_PFL_4695"/>
    <property type="match status" value="1"/>
</dbReference>
<dbReference type="HOGENOM" id="CLU_119102_0_0_6"/>
<dbReference type="AlphaFoldDB" id="A0A010ST20"/>
<evidence type="ECO:0000256" key="1">
    <source>
        <dbReference type="SAM" id="SignalP"/>
    </source>
</evidence>
<comment type="caution">
    <text evidence="2">The sequence shown here is derived from an EMBL/GenBank/DDBJ whole genome shotgun (WGS) entry which is preliminary data.</text>
</comment>
<keyword evidence="1" id="KW-0732">Signal</keyword>
<dbReference type="EMBL" id="AFOY02000004">
    <property type="protein sequence ID" value="EXF95910.1"/>
    <property type="molecule type" value="Genomic_DNA"/>
</dbReference>
<feature type="signal peptide" evidence="1">
    <location>
        <begin position="1"/>
        <end position="20"/>
    </location>
</feature>
<dbReference type="Proteomes" id="UP000022611">
    <property type="component" value="Unassembled WGS sequence"/>
</dbReference>
<reference evidence="2 3" key="1">
    <citation type="journal article" date="2011" name="J. Bacteriol.">
        <title>Draft genome sequence of the polycyclic aromatic hydrocarbon-degrading, genetically engineered bioluminescent bioreporter Pseudomonas fluorescens HK44.</title>
        <authorList>
            <person name="Chauhan A."/>
            <person name="Layton A.C."/>
            <person name="Williams D.E."/>
            <person name="Smartt A.E."/>
            <person name="Ripp S."/>
            <person name="Karpinets T.V."/>
            <person name="Brown S.D."/>
            <person name="Sayler G.S."/>
        </authorList>
    </citation>
    <scope>NUCLEOTIDE SEQUENCE [LARGE SCALE GENOMIC DNA]</scope>
    <source>
        <strain evidence="2 3">HK44</strain>
    </source>
</reference>
<feature type="chain" id="PRO_5001456850" evidence="1">
    <location>
        <begin position="21"/>
        <end position="179"/>
    </location>
</feature>
<evidence type="ECO:0000313" key="3">
    <source>
        <dbReference type="Proteomes" id="UP000022611"/>
    </source>
</evidence>
<organism evidence="2 3">
    <name type="scientific">Pseudomonas fluorescens HK44</name>
    <dbReference type="NCBI Taxonomy" id="1042209"/>
    <lineage>
        <taxon>Bacteria</taxon>
        <taxon>Pseudomonadati</taxon>
        <taxon>Pseudomonadota</taxon>
        <taxon>Gammaproteobacteria</taxon>
        <taxon>Pseudomonadales</taxon>
        <taxon>Pseudomonadaceae</taxon>
        <taxon>Pseudomonas</taxon>
    </lineage>
</organism>
<dbReference type="OrthoDB" id="8560395at2"/>
<dbReference type="RefSeq" id="WP_019689216.1">
    <property type="nucleotide sequence ID" value="NZ_AFOY02000004.1"/>
</dbReference>
<dbReference type="eggNOG" id="COG3279">
    <property type="taxonomic scope" value="Bacteria"/>
</dbReference>
<accession>A0A010ST20</accession>
<name>A0A010ST20_PSEFL</name>
<dbReference type="PATRIC" id="fig|1042209.11.peg.794"/>
<dbReference type="Pfam" id="PF11072">
    <property type="entry name" value="DUF2859"/>
    <property type="match status" value="1"/>
</dbReference>
<dbReference type="InterPro" id="IPR021300">
    <property type="entry name" value="Integr_conj_element_PFL4695"/>
</dbReference>